<organism evidence="1 2">
    <name type="scientific">Pleurodeles waltl</name>
    <name type="common">Iberian ribbed newt</name>
    <dbReference type="NCBI Taxonomy" id="8319"/>
    <lineage>
        <taxon>Eukaryota</taxon>
        <taxon>Metazoa</taxon>
        <taxon>Chordata</taxon>
        <taxon>Craniata</taxon>
        <taxon>Vertebrata</taxon>
        <taxon>Euteleostomi</taxon>
        <taxon>Amphibia</taxon>
        <taxon>Batrachia</taxon>
        <taxon>Caudata</taxon>
        <taxon>Salamandroidea</taxon>
        <taxon>Salamandridae</taxon>
        <taxon>Pleurodelinae</taxon>
        <taxon>Pleurodeles</taxon>
    </lineage>
</organism>
<name>A0AAV7TY75_PLEWA</name>
<dbReference type="Proteomes" id="UP001066276">
    <property type="component" value="Chromosome 3_2"/>
</dbReference>
<evidence type="ECO:0000313" key="2">
    <source>
        <dbReference type="Proteomes" id="UP001066276"/>
    </source>
</evidence>
<comment type="caution">
    <text evidence="1">The sequence shown here is derived from an EMBL/GenBank/DDBJ whole genome shotgun (WGS) entry which is preliminary data.</text>
</comment>
<keyword evidence="2" id="KW-1185">Reference proteome</keyword>
<accession>A0AAV7TY75</accession>
<dbReference type="AlphaFoldDB" id="A0AAV7TY75"/>
<sequence>MTTDSSVTEAARQLDCLYFRVYRSLLLCQLHRVGSQNLRLSHVLVSIAMLFSVPGAEDQGVDAISSRITKWVVSLQDYDFNIKYIPGAQNKVADTLSRLVQAGEENQSEEEDEVDLDAEVICEFEENGFDGSVVTKE</sequence>
<gene>
    <name evidence="1" type="ORF">NDU88_006798</name>
</gene>
<evidence type="ECO:0000313" key="1">
    <source>
        <dbReference type="EMBL" id="KAJ1181593.1"/>
    </source>
</evidence>
<protein>
    <submittedName>
        <fullName evidence="1">Uncharacterized protein</fullName>
    </submittedName>
</protein>
<proteinExistence type="predicted"/>
<reference evidence="1" key="1">
    <citation type="journal article" date="2022" name="bioRxiv">
        <title>Sequencing and chromosome-scale assembly of the giantPleurodeles waltlgenome.</title>
        <authorList>
            <person name="Brown T."/>
            <person name="Elewa A."/>
            <person name="Iarovenko S."/>
            <person name="Subramanian E."/>
            <person name="Araus A.J."/>
            <person name="Petzold A."/>
            <person name="Susuki M."/>
            <person name="Suzuki K.-i.T."/>
            <person name="Hayashi T."/>
            <person name="Toyoda A."/>
            <person name="Oliveira C."/>
            <person name="Osipova E."/>
            <person name="Leigh N.D."/>
            <person name="Simon A."/>
            <person name="Yun M.H."/>
        </authorList>
    </citation>
    <scope>NUCLEOTIDE SEQUENCE</scope>
    <source>
        <strain evidence="1">20211129_DDA</strain>
        <tissue evidence="1">Liver</tissue>
    </source>
</reference>
<dbReference type="EMBL" id="JANPWB010000006">
    <property type="protein sequence ID" value="KAJ1181593.1"/>
    <property type="molecule type" value="Genomic_DNA"/>
</dbReference>